<name>A0A0W8FQH3_9ZZZZ</name>
<protein>
    <submittedName>
        <fullName evidence="2">Collagenase</fullName>
    </submittedName>
</protein>
<dbReference type="InterPro" id="IPR028347">
    <property type="entry name" value="START_dom_prot"/>
</dbReference>
<reference evidence="2" key="1">
    <citation type="journal article" date="2015" name="Proc. Natl. Acad. Sci. U.S.A.">
        <title>Networks of energetic and metabolic interactions define dynamics in microbial communities.</title>
        <authorList>
            <person name="Embree M."/>
            <person name="Liu J.K."/>
            <person name="Al-Bassam M.M."/>
            <person name="Zengler K."/>
        </authorList>
    </citation>
    <scope>NUCLEOTIDE SEQUENCE</scope>
</reference>
<evidence type="ECO:0000313" key="2">
    <source>
        <dbReference type="EMBL" id="KUG23028.1"/>
    </source>
</evidence>
<dbReference type="PANTHER" id="PTHR19308">
    <property type="entry name" value="PHOSPHATIDYLCHOLINE TRANSFER PROTEIN"/>
    <property type="match status" value="1"/>
</dbReference>
<dbReference type="InterPro" id="IPR002913">
    <property type="entry name" value="START_lipid-bd_dom"/>
</dbReference>
<dbReference type="AlphaFoldDB" id="A0A0W8FQH3"/>
<dbReference type="PROSITE" id="PS51257">
    <property type="entry name" value="PROKAR_LIPOPROTEIN"/>
    <property type="match status" value="1"/>
</dbReference>
<dbReference type="PROSITE" id="PS50848">
    <property type="entry name" value="START"/>
    <property type="match status" value="1"/>
</dbReference>
<proteinExistence type="predicted"/>
<dbReference type="PANTHER" id="PTHR19308:SF14">
    <property type="entry name" value="START DOMAIN-CONTAINING PROTEIN"/>
    <property type="match status" value="1"/>
</dbReference>
<dbReference type="InterPro" id="IPR023393">
    <property type="entry name" value="START-like_dom_sf"/>
</dbReference>
<comment type="caution">
    <text evidence="2">The sequence shown here is derived from an EMBL/GenBank/DDBJ whole genome shotgun (WGS) entry which is preliminary data.</text>
</comment>
<dbReference type="InterPro" id="IPR051213">
    <property type="entry name" value="START_lipid_transfer"/>
</dbReference>
<evidence type="ECO:0000259" key="1">
    <source>
        <dbReference type="PROSITE" id="PS50848"/>
    </source>
</evidence>
<feature type="domain" description="START" evidence="1">
    <location>
        <begin position="27"/>
        <end position="234"/>
    </location>
</feature>
<dbReference type="GO" id="GO:0005737">
    <property type="term" value="C:cytoplasm"/>
    <property type="evidence" value="ECO:0007669"/>
    <property type="project" value="UniProtKB-ARBA"/>
</dbReference>
<dbReference type="SUPFAM" id="SSF55961">
    <property type="entry name" value="Bet v1-like"/>
    <property type="match status" value="1"/>
</dbReference>
<dbReference type="GO" id="GO:0008289">
    <property type="term" value="F:lipid binding"/>
    <property type="evidence" value="ECO:0007669"/>
    <property type="project" value="InterPro"/>
</dbReference>
<organism evidence="2">
    <name type="scientific">hydrocarbon metagenome</name>
    <dbReference type="NCBI Taxonomy" id="938273"/>
    <lineage>
        <taxon>unclassified sequences</taxon>
        <taxon>metagenomes</taxon>
        <taxon>ecological metagenomes</taxon>
    </lineage>
</organism>
<gene>
    <name evidence="2" type="ORF">ASZ90_007202</name>
</gene>
<dbReference type="EMBL" id="LNQE01000926">
    <property type="protein sequence ID" value="KUG23028.1"/>
    <property type="molecule type" value="Genomic_DNA"/>
</dbReference>
<dbReference type="Gene3D" id="3.30.530.20">
    <property type="match status" value="1"/>
</dbReference>
<dbReference type="Pfam" id="PF01852">
    <property type="entry name" value="START"/>
    <property type="match status" value="1"/>
</dbReference>
<sequence>MQLIIRFFCVVCGVLLLGSIACAEGQWELIESKNGIDTYKMTHPGTNVCTFKGVGFVDAKIEIIGEVMRDIPAYPEWMAKFKKTTILKTIDRNTYIFNAVLKTPVPFQNRDIVIENQTKYNFNNGSALLTFRSANNFNYPRQEGLFRITELEGHYYFEYFGREKTRITYQYRSDPGGNIPVLLANEIEIKHYPAQTISGLRKMAQKKKYIDAGLASSEHDLIEQMLDSKKDVASILKNRIGEYIIDPVLLNMLFEMTTAKKIVDNVYATRSDFVSIRQGMVDLLNIVAEKGHSGQQKQEIDKIIDYLANKEFDTFFSIKQFMGEKWLLDEIVKDKKLVHGLFDMESSLAKVIFEKVTTSKTAVTSFIKDKRLAENIVTNASLREKLWQDKVLRMRLANELGAFKNPRDFENLIAERVKSYAL</sequence>
<accession>A0A0W8FQH3</accession>
<dbReference type="CDD" id="cd08876">
    <property type="entry name" value="START_1"/>
    <property type="match status" value="1"/>
</dbReference>